<dbReference type="EMBL" id="JBHLWO010000002">
    <property type="protein sequence ID" value="MFC0319359.1"/>
    <property type="molecule type" value="Genomic_DNA"/>
</dbReference>
<proteinExistence type="predicted"/>
<dbReference type="InterPro" id="IPR023772">
    <property type="entry name" value="DNA-bd_HTH_TetR-type_CS"/>
</dbReference>
<dbReference type="Gene3D" id="1.10.357.10">
    <property type="entry name" value="Tetracycline Repressor, domain 2"/>
    <property type="match status" value="1"/>
</dbReference>
<dbReference type="RefSeq" id="WP_013666910.1">
    <property type="nucleotide sequence ID" value="NZ_JBHLWO010000002.1"/>
</dbReference>
<dbReference type="InterPro" id="IPR001647">
    <property type="entry name" value="HTH_TetR"/>
</dbReference>
<evidence type="ECO:0000259" key="3">
    <source>
        <dbReference type="PROSITE" id="PS50977"/>
    </source>
</evidence>
<reference evidence="4 5" key="1">
    <citation type="submission" date="2024-09" db="EMBL/GenBank/DDBJ databases">
        <authorList>
            <person name="Sun Q."/>
            <person name="Mori K."/>
        </authorList>
    </citation>
    <scope>NUCLEOTIDE SEQUENCE [LARGE SCALE GENOMIC DNA]</scope>
    <source>
        <strain evidence="4 5">CCM 7765</strain>
    </source>
</reference>
<feature type="domain" description="HTH tetR-type" evidence="3">
    <location>
        <begin position="6"/>
        <end position="66"/>
    </location>
</feature>
<dbReference type="Pfam" id="PF00440">
    <property type="entry name" value="TetR_N"/>
    <property type="match status" value="1"/>
</dbReference>
<dbReference type="PANTHER" id="PTHR43479:SF11">
    <property type="entry name" value="ACREF_ENVCD OPERON REPRESSOR-RELATED"/>
    <property type="match status" value="1"/>
</dbReference>
<gene>
    <name evidence="4" type="ORF">ACFFI0_13655</name>
</gene>
<dbReference type="InterPro" id="IPR009057">
    <property type="entry name" value="Homeodomain-like_sf"/>
</dbReference>
<dbReference type="PROSITE" id="PS50977">
    <property type="entry name" value="HTH_TETR_2"/>
    <property type="match status" value="1"/>
</dbReference>
<dbReference type="PROSITE" id="PS01081">
    <property type="entry name" value="HTH_TETR_1"/>
    <property type="match status" value="1"/>
</dbReference>
<organism evidence="4 5">
    <name type="scientific">Olivibacter oleidegradans</name>
    <dbReference type="NCBI Taxonomy" id="760123"/>
    <lineage>
        <taxon>Bacteria</taxon>
        <taxon>Pseudomonadati</taxon>
        <taxon>Bacteroidota</taxon>
        <taxon>Sphingobacteriia</taxon>
        <taxon>Sphingobacteriales</taxon>
        <taxon>Sphingobacteriaceae</taxon>
        <taxon>Olivibacter</taxon>
    </lineage>
</organism>
<dbReference type="PRINTS" id="PR00455">
    <property type="entry name" value="HTHTETR"/>
</dbReference>
<dbReference type="SUPFAM" id="SSF46689">
    <property type="entry name" value="Homeodomain-like"/>
    <property type="match status" value="1"/>
</dbReference>
<feature type="DNA-binding region" description="H-T-H motif" evidence="2">
    <location>
        <begin position="29"/>
        <end position="48"/>
    </location>
</feature>
<accession>A0ABV6HKE1</accession>
<protein>
    <submittedName>
        <fullName evidence="4">TetR/AcrR family transcriptional regulator</fullName>
    </submittedName>
</protein>
<dbReference type="PANTHER" id="PTHR43479">
    <property type="entry name" value="ACREF/ENVCD OPERON REPRESSOR-RELATED"/>
    <property type="match status" value="1"/>
</dbReference>
<evidence type="ECO:0000313" key="4">
    <source>
        <dbReference type="EMBL" id="MFC0319359.1"/>
    </source>
</evidence>
<name>A0ABV6HKE1_9SPHI</name>
<dbReference type="InterPro" id="IPR050624">
    <property type="entry name" value="HTH-type_Tx_Regulator"/>
</dbReference>
<keyword evidence="5" id="KW-1185">Reference proteome</keyword>
<comment type="caution">
    <text evidence="4">The sequence shown here is derived from an EMBL/GenBank/DDBJ whole genome shotgun (WGS) entry which is preliminary data.</text>
</comment>
<evidence type="ECO:0000313" key="5">
    <source>
        <dbReference type="Proteomes" id="UP001589774"/>
    </source>
</evidence>
<evidence type="ECO:0000256" key="1">
    <source>
        <dbReference type="ARBA" id="ARBA00023125"/>
    </source>
</evidence>
<keyword evidence="1 2" id="KW-0238">DNA-binding</keyword>
<dbReference type="Proteomes" id="UP001589774">
    <property type="component" value="Unassembled WGS sequence"/>
</dbReference>
<sequence>MKKQGANRREKIMEAALLLFSVKGYADTSTKLIAKEANVSEALIFKHFENKDKLLFHLIKSGYRRVLVQNKGMLTYHDPKSFLRYMIDLPKKLVSEEPLFWKLQERLSHHEFSKQQHILFMKPVDTVVNKAFTELGMENPALETQFLLLLIDTLWKKEATGDMENIDEIARLIKMKYGLE</sequence>
<evidence type="ECO:0000256" key="2">
    <source>
        <dbReference type="PROSITE-ProRule" id="PRU00335"/>
    </source>
</evidence>